<evidence type="ECO:0000313" key="3">
    <source>
        <dbReference type="Proteomes" id="UP001237207"/>
    </source>
</evidence>
<reference evidence="2" key="1">
    <citation type="submission" date="2023-07" db="EMBL/GenBank/DDBJ databases">
        <title>Genomic Encyclopedia of Type Strains, Phase IV (KMG-IV): sequencing the most valuable type-strain genomes for metagenomic binning, comparative biology and taxonomic classification.</title>
        <authorList>
            <person name="Goeker M."/>
        </authorList>
    </citation>
    <scope>NUCLEOTIDE SEQUENCE</scope>
    <source>
        <strain evidence="2">DSM 23947</strain>
    </source>
</reference>
<keyword evidence="1" id="KW-0472">Membrane</keyword>
<comment type="caution">
    <text evidence="2">The sequence shown here is derived from an EMBL/GenBank/DDBJ whole genome shotgun (WGS) entry which is preliminary data.</text>
</comment>
<name>A0AAJ1WJ83_9BACI</name>
<dbReference type="RefSeq" id="WP_307255867.1">
    <property type="nucleotide sequence ID" value="NZ_JAUSUC010000002.1"/>
</dbReference>
<organism evidence="2 3">
    <name type="scientific">Oikeobacillus pervagus</name>
    <dbReference type="NCBI Taxonomy" id="1325931"/>
    <lineage>
        <taxon>Bacteria</taxon>
        <taxon>Bacillati</taxon>
        <taxon>Bacillota</taxon>
        <taxon>Bacilli</taxon>
        <taxon>Bacillales</taxon>
        <taxon>Bacillaceae</taxon>
        <taxon>Oikeobacillus</taxon>
    </lineage>
</organism>
<evidence type="ECO:0000256" key="1">
    <source>
        <dbReference type="SAM" id="Phobius"/>
    </source>
</evidence>
<protein>
    <recommendedName>
        <fullName evidence="4">Sodium:proton antiporter</fullName>
    </recommendedName>
</protein>
<sequence length="60" mass="7087">MERNWSGIFALVAVVFVLYRFRYRLLNLALGTVFLRKLVVQFAMNIPGLRSKMMETTFRT</sequence>
<dbReference type="EMBL" id="JAUSUC010000002">
    <property type="protein sequence ID" value="MDQ0213871.1"/>
    <property type="molecule type" value="Genomic_DNA"/>
</dbReference>
<feature type="transmembrane region" description="Helical" evidence="1">
    <location>
        <begin position="5"/>
        <end position="22"/>
    </location>
</feature>
<keyword evidence="1" id="KW-1133">Transmembrane helix</keyword>
<gene>
    <name evidence="2" type="ORF">J2S13_000265</name>
</gene>
<keyword evidence="1" id="KW-0812">Transmembrane</keyword>
<keyword evidence="3" id="KW-1185">Reference proteome</keyword>
<dbReference type="AlphaFoldDB" id="A0AAJ1WJ83"/>
<evidence type="ECO:0000313" key="2">
    <source>
        <dbReference type="EMBL" id="MDQ0213871.1"/>
    </source>
</evidence>
<evidence type="ECO:0008006" key="4">
    <source>
        <dbReference type="Google" id="ProtNLM"/>
    </source>
</evidence>
<proteinExistence type="predicted"/>
<accession>A0AAJ1WJ83</accession>
<dbReference type="Proteomes" id="UP001237207">
    <property type="component" value="Unassembled WGS sequence"/>
</dbReference>